<accession>A0A437APQ5</accession>
<evidence type="ECO:0000256" key="1">
    <source>
        <dbReference type="SAM" id="MobiDB-lite"/>
    </source>
</evidence>
<keyword evidence="3" id="KW-1185">Reference proteome</keyword>
<dbReference type="Proteomes" id="UP000282876">
    <property type="component" value="Unassembled WGS sequence"/>
</dbReference>
<dbReference type="OrthoDB" id="2191472at2759"/>
<proteinExistence type="predicted"/>
<protein>
    <submittedName>
        <fullName evidence="2">Uncharacterized protein</fullName>
    </submittedName>
</protein>
<feature type="region of interest" description="Disordered" evidence="1">
    <location>
        <begin position="82"/>
        <end position="103"/>
    </location>
</feature>
<comment type="caution">
    <text evidence="2">The sequence shown here is derived from an EMBL/GenBank/DDBJ whole genome shotgun (WGS) entry which is preliminary data.</text>
</comment>
<gene>
    <name evidence="2" type="ORF">TUBRATIS_003980</name>
</gene>
<evidence type="ECO:0000313" key="3">
    <source>
        <dbReference type="Proteomes" id="UP000282876"/>
    </source>
</evidence>
<dbReference type="VEuPathDB" id="MicrosporidiaDB:TUBRATIS_003980"/>
<evidence type="ECO:0000313" key="2">
    <source>
        <dbReference type="EMBL" id="RVD93088.1"/>
    </source>
</evidence>
<dbReference type="AlphaFoldDB" id="A0A437APQ5"/>
<dbReference type="EMBL" id="RCSS01000089">
    <property type="protein sequence ID" value="RVD93088.1"/>
    <property type="molecule type" value="Genomic_DNA"/>
</dbReference>
<reference evidence="2 3" key="1">
    <citation type="submission" date="2018-10" db="EMBL/GenBank/DDBJ databases">
        <title>Draft genome sequence of the microsporidian Tubulinosema ratisbonensis.</title>
        <authorList>
            <person name="Polonais V."/>
            <person name="Peyretaillade E."/>
            <person name="Niehus S."/>
            <person name="Wawrzyniak I."/>
            <person name="Franchet A."/>
            <person name="Gaspin C."/>
            <person name="Reichstadt M."/>
            <person name="Belser C."/>
            <person name="Labadie K."/>
            <person name="Delbac F."/>
            <person name="Ferrandon D."/>
        </authorList>
    </citation>
    <scope>NUCLEOTIDE SEQUENCE [LARGE SCALE GENOMIC DNA]</scope>
    <source>
        <strain evidence="2 3">Franzen</strain>
    </source>
</reference>
<organism evidence="2 3">
    <name type="scientific">Tubulinosema ratisbonensis</name>
    <dbReference type="NCBI Taxonomy" id="291195"/>
    <lineage>
        <taxon>Eukaryota</taxon>
        <taxon>Fungi</taxon>
        <taxon>Fungi incertae sedis</taxon>
        <taxon>Microsporidia</taxon>
        <taxon>Tubulinosematoidea</taxon>
        <taxon>Tubulinosematidae</taxon>
        <taxon>Tubulinosema</taxon>
    </lineage>
</organism>
<sequence length="103" mass="12062">MTKLITFLDENIDLEKELKNDFSLKPIYLNERRNKGFTEIYLSNTNENGILCAVTNEDKDNLLDCFKEKEKKIEQKEEIPIKKKSEKKSVQGNLSSFFIKKGK</sequence>
<name>A0A437APQ5_9MICR</name>